<protein>
    <submittedName>
        <fullName evidence="8">Protein ZBED8</fullName>
    </submittedName>
</protein>
<dbReference type="Proteomes" id="UP000299102">
    <property type="component" value="Unassembled WGS sequence"/>
</dbReference>
<gene>
    <name evidence="8" type="primary">ZBED8</name>
    <name evidence="8" type="ORF">EVAR_100229_1</name>
</gene>
<dbReference type="GO" id="GO:0003964">
    <property type="term" value="F:RNA-directed DNA polymerase activity"/>
    <property type="evidence" value="ECO:0007669"/>
    <property type="project" value="UniProtKB-KW"/>
</dbReference>
<name>A0A4C1ZXI8_EUMVA</name>
<keyword evidence="9" id="KW-1185">Reference proteome</keyword>
<dbReference type="CDD" id="cd09274">
    <property type="entry name" value="RNase_HI_RT_Ty3"/>
    <property type="match status" value="1"/>
</dbReference>
<keyword evidence="6" id="KW-0695">RNA-directed DNA polymerase</keyword>
<evidence type="ECO:0000256" key="3">
    <source>
        <dbReference type="ARBA" id="ARBA00022722"/>
    </source>
</evidence>
<evidence type="ECO:0000256" key="5">
    <source>
        <dbReference type="ARBA" id="ARBA00022801"/>
    </source>
</evidence>
<dbReference type="AlphaFoldDB" id="A0A4C1ZXI8"/>
<dbReference type="GO" id="GO:0004519">
    <property type="term" value="F:endonuclease activity"/>
    <property type="evidence" value="ECO:0007669"/>
    <property type="project" value="UniProtKB-KW"/>
</dbReference>
<keyword evidence="2" id="KW-0548">Nucleotidyltransferase</keyword>
<evidence type="ECO:0000256" key="1">
    <source>
        <dbReference type="ARBA" id="ARBA00022679"/>
    </source>
</evidence>
<keyword evidence="3" id="KW-0540">Nuclease</keyword>
<evidence type="ECO:0000256" key="2">
    <source>
        <dbReference type="ARBA" id="ARBA00022695"/>
    </source>
</evidence>
<sequence length="560" mass="62146">MDSRESYSWILRPFSTCVDIFKDEDVLAKVEFLGLRENNSLKVDFQNDKLGTFWRKAAAEYPIIADRALKMLIPFATTYRCETGFSTLVTLKTKARNRLNVEHDMRWVVTLKRLGTTALEAAERHAGVSNSNGVRVAQPGADGASGASAVVVNSTDGGYNDSGAGGSDSAPRIPLENNLKHRLCTGETVRSLGFITARVSSERRRAPAAACPRSRGRPPLLGRSWMREKPIFCKARPLPLALRVPVEKELERMKREGTIIKVEISEYGTPMVPVIKKCGNIRICRYYKITLNPRLKRDPYPLPRVVFAALSGGKLFSKIDLTNATRTSGTDAQSWSKPQWPPSEDITQKDDIFITGRDVDEHIDNLRAVLTRLYNAGLRIKLSNQRVLAHYDARLRLVLSVAAARTAGAALGHRPGGERPASYASRTLNDADKSHSQLDTETLAIFHGVTTNHRYLYGRHFIIRTDHKSLSHIFGNKLGIPQTAASHLQRYAARLTAYDYSVEWVSTAENSGADALSCLPLSSDTLAKRVSGDGNFRTKAARADGRDAPEYRVTYIRYTG</sequence>
<proteinExistence type="predicted"/>
<keyword evidence="5" id="KW-0378">Hydrolase</keyword>
<dbReference type="Gene3D" id="3.10.10.10">
    <property type="entry name" value="HIV Type 1 Reverse Transcriptase, subunit A, domain 1"/>
    <property type="match status" value="1"/>
</dbReference>
<dbReference type="Pfam" id="PF17917">
    <property type="entry name" value="RT_RNaseH"/>
    <property type="match status" value="1"/>
</dbReference>
<feature type="domain" description="Reverse transcriptase RNase H-like" evidence="7">
    <location>
        <begin position="405"/>
        <end position="498"/>
    </location>
</feature>
<dbReference type="PANTHER" id="PTHR37984">
    <property type="entry name" value="PROTEIN CBG26694"/>
    <property type="match status" value="1"/>
</dbReference>
<accession>A0A4C1ZXI8</accession>
<comment type="caution">
    <text evidence="8">The sequence shown here is derived from an EMBL/GenBank/DDBJ whole genome shotgun (WGS) entry which is preliminary data.</text>
</comment>
<dbReference type="GO" id="GO:0016787">
    <property type="term" value="F:hydrolase activity"/>
    <property type="evidence" value="ECO:0007669"/>
    <property type="project" value="UniProtKB-KW"/>
</dbReference>
<dbReference type="EMBL" id="BGZK01002204">
    <property type="protein sequence ID" value="GBP91744.1"/>
    <property type="molecule type" value="Genomic_DNA"/>
</dbReference>
<dbReference type="InterPro" id="IPR041373">
    <property type="entry name" value="RT_RNaseH"/>
</dbReference>
<keyword evidence="4" id="KW-0255">Endonuclease</keyword>
<dbReference type="InterPro" id="IPR050951">
    <property type="entry name" value="Retrovirus_Pol_polyprotein"/>
</dbReference>
<keyword evidence="1" id="KW-0808">Transferase</keyword>
<dbReference type="InterPro" id="IPR043502">
    <property type="entry name" value="DNA/RNA_pol_sf"/>
</dbReference>
<organism evidence="8 9">
    <name type="scientific">Eumeta variegata</name>
    <name type="common">Bagworm moth</name>
    <name type="synonym">Eumeta japonica</name>
    <dbReference type="NCBI Taxonomy" id="151549"/>
    <lineage>
        <taxon>Eukaryota</taxon>
        <taxon>Metazoa</taxon>
        <taxon>Ecdysozoa</taxon>
        <taxon>Arthropoda</taxon>
        <taxon>Hexapoda</taxon>
        <taxon>Insecta</taxon>
        <taxon>Pterygota</taxon>
        <taxon>Neoptera</taxon>
        <taxon>Endopterygota</taxon>
        <taxon>Lepidoptera</taxon>
        <taxon>Glossata</taxon>
        <taxon>Ditrysia</taxon>
        <taxon>Tineoidea</taxon>
        <taxon>Psychidae</taxon>
        <taxon>Oiketicinae</taxon>
        <taxon>Eumeta</taxon>
    </lineage>
</organism>
<evidence type="ECO:0000256" key="6">
    <source>
        <dbReference type="ARBA" id="ARBA00022918"/>
    </source>
</evidence>
<dbReference type="InterPro" id="IPR043128">
    <property type="entry name" value="Rev_trsase/Diguanyl_cyclase"/>
</dbReference>
<dbReference type="SUPFAM" id="SSF56672">
    <property type="entry name" value="DNA/RNA polymerases"/>
    <property type="match status" value="1"/>
</dbReference>
<evidence type="ECO:0000313" key="8">
    <source>
        <dbReference type="EMBL" id="GBP91744.1"/>
    </source>
</evidence>
<dbReference type="OrthoDB" id="1101576at2759"/>
<evidence type="ECO:0000256" key="4">
    <source>
        <dbReference type="ARBA" id="ARBA00022759"/>
    </source>
</evidence>
<reference evidence="8 9" key="1">
    <citation type="journal article" date="2019" name="Commun. Biol.">
        <title>The bagworm genome reveals a unique fibroin gene that provides high tensile strength.</title>
        <authorList>
            <person name="Kono N."/>
            <person name="Nakamura H."/>
            <person name="Ohtoshi R."/>
            <person name="Tomita M."/>
            <person name="Numata K."/>
            <person name="Arakawa K."/>
        </authorList>
    </citation>
    <scope>NUCLEOTIDE SEQUENCE [LARGE SCALE GENOMIC DNA]</scope>
</reference>
<evidence type="ECO:0000259" key="7">
    <source>
        <dbReference type="Pfam" id="PF17917"/>
    </source>
</evidence>
<dbReference type="PANTHER" id="PTHR37984:SF5">
    <property type="entry name" value="PROTEIN NYNRIN-LIKE"/>
    <property type="match status" value="1"/>
</dbReference>
<dbReference type="STRING" id="151549.A0A4C1ZXI8"/>
<evidence type="ECO:0000313" key="9">
    <source>
        <dbReference type="Proteomes" id="UP000299102"/>
    </source>
</evidence>
<dbReference type="Gene3D" id="3.30.70.270">
    <property type="match status" value="2"/>
</dbReference>